<evidence type="ECO:0000313" key="2">
    <source>
        <dbReference type="EMBL" id="SEV85460.1"/>
    </source>
</evidence>
<dbReference type="NCBIfam" id="NF033711">
    <property type="entry name" value="T9SS_PorQ"/>
    <property type="match status" value="1"/>
</dbReference>
<proteinExistence type="predicted"/>
<keyword evidence="3" id="KW-1185">Reference proteome</keyword>
<dbReference type="NCBIfam" id="NF033709">
    <property type="entry name" value="PorV_fam"/>
    <property type="match status" value="1"/>
</dbReference>
<sequence length="344" mass="38198">MMRKAFFLCFLGFGLFTKAFAQLGGERAFEFLNIPNNARLAGLGGVNITSGWNDPTQFTANPALINTNWNKQVVISRLGYFADISNTAVTYATEIGDYGTWAFNLSYFNYGDIESYDENGFLNGEFSVKEYAFTLGHSRQFGAFSAGANLKLGVSDLASFSATALMLDLGGTFKHPEKDLTVGMAIKNMGVLLADYTEDNNSQLPLDVQLGFSYKPEFMPLRFSVTARNLNRTNATYYDPSSNNIIGEESEPGFGDELFRRIVIGTELMFSPNFQVRLAYNHLRHQELREQNAGGAAGFSFGFMLKVKRFEFAYSRALYHTAGGSNTLQLNISTEGLIKRKSND</sequence>
<name>A0A1I0MCH2_9BACT</name>
<gene>
    <name evidence="2" type="ORF">SAMN05216290_0234</name>
</gene>
<dbReference type="OrthoDB" id="9809953at2"/>
<evidence type="ECO:0000256" key="1">
    <source>
        <dbReference type="SAM" id="SignalP"/>
    </source>
</evidence>
<evidence type="ECO:0008006" key="4">
    <source>
        <dbReference type="Google" id="ProtNLM"/>
    </source>
</evidence>
<dbReference type="SUPFAM" id="SSF56935">
    <property type="entry name" value="Porins"/>
    <property type="match status" value="1"/>
</dbReference>
<dbReference type="EMBL" id="FOIR01000001">
    <property type="protein sequence ID" value="SEV85460.1"/>
    <property type="molecule type" value="Genomic_DNA"/>
</dbReference>
<keyword evidence="1" id="KW-0732">Signal</keyword>
<feature type="chain" id="PRO_5011721239" description="Type IX secretion system protein PorQ" evidence="1">
    <location>
        <begin position="22"/>
        <end position="344"/>
    </location>
</feature>
<dbReference type="STRING" id="1267423.SAMN05216290_0234"/>
<dbReference type="Proteomes" id="UP000199437">
    <property type="component" value="Unassembled WGS sequence"/>
</dbReference>
<protein>
    <recommendedName>
        <fullName evidence="4">Type IX secretion system protein PorQ</fullName>
    </recommendedName>
</protein>
<accession>A0A1I0MCH2</accession>
<evidence type="ECO:0000313" key="3">
    <source>
        <dbReference type="Proteomes" id="UP000199437"/>
    </source>
</evidence>
<dbReference type="AlphaFoldDB" id="A0A1I0MCH2"/>
<reference evidence="3" key="1">
    <citation type="submission" date="2016-10" db="EMBL/GenBank/DDBJ databases">
        <authorList>
            <person name="Varghese N."/>
            <person name="Submissions S."/>
        </authorList>
    </citation>
    <scope>NUCLEOTIDE SEQUENCE [LARGE SCALE GENOMIC DNA]</scope>
    <source>
        <strain evidence="3">CGMCC 1.12402</strain>
    </source>
</reference>
<organism evidence="2 3">
    <name type="scientific">Roseivirga pacifica</name>
    <dbReference type="NCBI Taxonomy" id="1267423"/>
    <lineage>
        <taxon>Bacteria</taxon>
        <taxon>Pseudomonadati</taxon>
        <taxon>Bacteroidota</taxon>
        <taxon>Cytophagia</taxon>
        <taxon>Cytophagales</taxon>
        <taxon>Roseivirgaceae</taxon>
        <taxon>Roseivirga</taxon>
    </lineage>
</organism>
<feature type="signal peptide" evidence="1">
    <location>
        <begin position="1"/>
        <end position="21"/>
    </location>
</feature>